<dbReference type="EMBL" id="CABWKZ010000014">
    <property type="protein sequence ID" value="VXA55336.1"/>
    <property type="molecule type" value="Genomic_DNA"/>
</dbReference>
<protein>
    <submittedName>
        <fullName evidence="1">Uncharacterized protein</fullName>
    </submittedName>
</protein>
<dbReference type="RefSeq" id="WP_159725035.1">
    <property type="nucleotide sequence ID" value="NZ_LR732744.1"/>
</dbReference>
<dbReference type="Proteomes" id="UP000430404">
    <property type="component" value="Unassembled WGS sequence"/>
</dbReference>
<organism evidence="1 2">
    <name type="scientific">Acinetobacter proteolyticus</name>
    <dbReference type="NCBI Taxonomy" id="1776741"/>
    <lineage>
        <taxon>Bacteria</taxon>
        <taxon>Pseudomonadati</taxon>
        <taxon>Pseudomonadota</taxon>
        <taxon>Gammaproteobacteria</taxon>
        <taxon>Moraxellales</taxon>
        <taxon>Moraxellaceae</taxon>
        <taxon>Acinetobacter</taxon>
    </lineage>
</organism>
<dbReference type="AlphaFoldDB" id="A0A653K3E7"/>
<accession>A0A653K3E7</accession>
<evidence type="ECO:0000313" key="2">
    <source>
        <dbReference type="Proteomes" id="UP000430404"/>
    </source>
</evidence>
<evidence type="ECO:0000313" key="1">
    <source>
        <dbReference type="EMBL" id="VXA55336.1"/>
    </source>
</evidence>
<sequence>MNAAVAQREDNFEWLGKEMRAKSMTYEVSVRATGEKPIGWEDKAGAFAKMDDELQKDLAYIIATGDFADNKAAYKRVIVFLTKSILAVASNEKKYKKDKLPTICRKIAEMELFFFLYDFLREDYTLQGKLRFVGLLEHLEVKTYQNQWQHYGDAIRLMLGEAKGTAYLHIERYRIELYKNS</sequence>
<reference evidence="1 2" key="1">
    <citation type="submission" date="2019-10" db="EMBL/GenBank/DDBJ databases">
        <authorList>
            <person name="Karimi E."/>
        </authorList>
    </citation>
    <scope>NUCLEOTIDE SEQUENCE [LARGE SCALE GENOMIC DNA]</scope>
    <source>
        <strain evidence="1">Acinetobacter sp. 8BE</strain>
    </source>
</reference>
<name>A0A653K3E7_9GAMM</name>
<gene>
    <name evidence="1" type="ORF">ACI8B_210128</name>
</gene>
<proteinExistence type="predicted"/>